<proteinExistence type="predicted"/>
<reference evidence="2" key="1">
    <citation type="journal article" date="2017" name="Nat. Ecol. Evol.">
        <title>Genome expansion and lineage-specific genetic innovations in the forest pathogenic fungi Armillaria.</title>
        <authorList>
            <person name="Sipos G."/>
            <person name="Prasanna A.N."/>
            <person name="Walter M.C."/>
            <person name="O'Connor E."/>
            <person name="Balint B."/>
            <person name="Krizsan K."/>
            <person name="Kiss B."/>
            <person name="Hess J."/>
            <person name="Varga T."/>
            <person name="Slot J."/>
            <person name="Riley R."/>
            <person name="Boka B."/>
            <person name="Rigling D."/>
            <person name="Barry K."/>
            <person name="Lee J."/>
            <person name="Mihaltcheva S."/>
            <person name="LaButti K."/>
            <person name="Lipzen A."/>
            <person name="Waldron R."/>
            <person name="Moloney N.M."/>
            <person name="Sperisen C."/>
            <person name="Kredics L."/>
            <person name="Vagvoelgyi C."/>
            <person name="Patrignani A."/>
            <person name="Fitzpatrick D."/>
            <person name="Nagy I."/>
            <person name="Doyle S."/>
            <person name="Anderson J.B."/>
            <person name="Grigoriev I.V."/>
            <person name="Gueldener U."/>
            <person name="Muensterkoetter M."/>
            <person name="Nagy L.G."/>
        </authorList>
    </citation>
    <scope>NUCLEOTIDE SEQUENCE [LARGE SCALE GENOMIC DNA]</scope>
    <source>
        <strain evidence="2">Ar21-2</strain>
    </source>
</reference>
<dbReference type="InParanoid" id="A0A2H3CTJ9"/>
<evidence type="ECO:0000313" key="1">
    <source>
        <dbReference type="EMBL" id="PBK85180.1"/>
    </source>
</evidence>
<organism evidence="1 2">
    <name type="scientific">Armillaria gallica</name>
    <name type="common">Bulbous honey fungus</name>
    <name type="synonym">Armillaria bulbosa</name>
    <dbReference type="NCBI Taxonomy" id="47427"/>
    <lineage>
        <taxon>Eukaryota</taxon>
        <taxon>Fungi</taxon>
        <taxon>Dikarya</taxon>
        <taxon>Basidiomycota</taxon>
        <taxon>Agaricomycotina</taxon>
        <taxon>Agaricomycetes</taxon>
        <taxon>Agaricomycetidae</taxon>
        <taxon>Agaricales</taxon>
        <taxon>Marasmiineae</taxon>
        <taxon>Physalacriaceae</taxon>
        <taxon>Armillaria</taxon>
    </lineage>
</organism>
<protein>
    <submittedName>
        <fullName evidence="1">Uncharacterized protein</fullName>
    </submittedName>
</protein>
<dbReference type="EMBL" id="KZ293692">
    <property type="protein sequence ID" value="PBK85180.1"/>
    <property type="molecule type" value="Genomic_DNA"/>
</dbReference>
<sequence length="86" mass="9697">MEERTILTFNRIKGCSSCTQCQTWCLHRPTMVNKSKAASYFPSQFDTVLGTGRSHAFSAMSTNYAHVKRRVKRCNGQRGYVFGAIA</sequence>
<accession>A0A2H3CTJ9</accession>
<dbReference type="AlphaFoldDB" id="A0A2H3CTJ9"/>
<dbReference type="Proteomes" id="UP000217790">
    <property type="component" value="Unassembled WGS sequence"/>
</dbReference>
<name>A0A2H3CTJ9_ARMGA</name>
<keyword evidence="2" id="KW-1185">Reference proteome</keyword>
<gene>
    <name evidence="1" type="ORF">ARMGADRAFT_565788</name>
</gene>
<evidence type="ECO:0000313" key="2">
    <source>
        <dbReference type="Proteomes" id="UP000217790"/>
    </source>
</evidence>